<evidence type="ECO:0000256" key="1">
    <source>
        <dbReference type="SAM" id="MobiDB-lite"/>
    </source>
</evidence>
<reference evidence="2 3" key="1">
    <citation type="submission" date="2022-06" db="EMBL/GenBank/DDBJ databases">
        <title>Halogeometricum sp. a new haloarchaeum isolate from saline soil.</title>
        <authorList>
            <person name="Strakova D."/>
            <person name="Galisteo C."/>
            <person name="Sanchez-Porro C."/>
            <person name="Ventosa A."/>
        </authorList>
    </citation>
    <scope>NUCLEOTIDE SEQUENCE [LARGE SCALE GENOMIC DNA]</scope>
    <source>
        <strain evidence="3">S3BR25-2</strain>
    </source>
</reference>
<evidence type="ECO:0000313" key="2">
    <source>
        <dbReference type="EMBL" id="MDS0296631.1"/>
    </source>
</evidence>
<proteinExistence type="predicted"/>
<feature type="region of interest" description="Disordered" evidence="1">
    <location>
        <begin position="76"/>
        <end position="117"/>
    </location>
</feature>
<organism evidence="2 3">
    <name type="scientific">Halogeometricum luteum</name>
    <dbReference type="NCBI Taxonomy" id="2950537"/>
    <lineage>
        <taxon>Archaea</taxon>
        <taxon>Methanobacteriati</taxon>
        <taxon>Methanobacteriota</taxon>
        <taxon>Stenosarchaea group</taxon>
        <taxon>Halobacteria</taxon>
        <taxon>Halobacteriales</taxon>
        <taxon>Haloferacaceae</taxon>
        <taxon>Halogeometricum</taxon>
    </lineage>
</organism>
<evidence type="ECO:0000313" key="3">
    <source>
        <dbReference type="Proteomes" id="UP001254813"/>
    </source>
</evidence>
<protein>
    <recommendedName>
        <fullName evidence="4">Transposase DDE domain-containing protein</fullName>
    </recommendedName>
</protein>
<dbReference type="EMBL" id="JAMQOQ010000007">
    <property type="protein sequence ID" value="MDS0296631.1"/>
    <property type="molecule type" value="Genomic_DNA"/>
</dbReference>
<sequence>MNRFTGEVCDVNLERTAETPFRPCLQVGQEGGDTVVADGVPILRVEDLGFRKHERRPLGFSYDALRDSDADGVLEVDSTGLPIRGDSNSKRDATNYEDDHKPENRETGPHQFELCTW</sequence>
<name>A0ABU2G867_9EURY</name>
<keyword evidence="3" id="KW-1185">Reference proteome</keyword>
<comment type="caution">
    <text evidence="2">The sequence shown here is derived from an EMBL/GenBank/DDBJ whole genome shotgun (WGS) entry which is preliminary data.</text>
</comment>
<gene>
    <name evidence="2" type="ORF">NDI79_20900</name>
</gene>
<evidence type="ECO:0008006" key="4">
    <source>
        <dbReference type="Google" id="ProtNLM"/>
    </source>
</evidence>
<accession>A0ABU2G867</accession>
<dbReference type="Proteomes" id="UP001254813">
    <property type="component" value="Unassembled WGS sequence"/>
</dbReference>
<feature type="compositionally biased region" description="Basic and acidic residues" evidence="1">
    <location>
        <begin position="87"/>
        <end position="108"/>
    </location>
</feature>
<dbReference type="RefSeq" id="WP_310926342.1">
    <property type="nucleotide sequence ID" value="NZ_JAMQOQ010000007.1"/>
</dbReference>